<keyword evidence="3" id="KW-0808">Transferase</keyword>
<evidence type="ECO:0000256" key="1">
    <source>
        <dbReference type="ARBA" id="ARBA00001933"/>
    </source>
</evidence>
<dbReference type="Proteomes" id="UP000002215">
    <property type="component" value="Chromosome"/>
</dbReference>
<dbReference type="RefSeq" id="WP_012792078.1">
    <property type="nucleotide sequence ID" value="NC_013132.1"/>
</dbReference>
<dbReference type="OrthoDB" id="9813612at2"/>
<reference evidence="5 6" key="2">
    <citation type="journal article" date="2010" name="Stand. Genomic Sci.">
        <title>Complete genome sequence of Chitinophaga pinensis type strain (UQM 2034).</title>
        <authorList>
            <person name="Glavina Del Rio T."/>
            <person name="Abt B."/>
            <person name="Spring S."/>
            <person name="Lapidus A."/>
            <person name="Nolan M."/>
            <person name="Tice H."/>
            <person name="Copeland A."/>
            <person name="Cheng J.F."/>
            <person name="Chen F."/>
            <person name="Bruce D."/>
            <person name="Goodwin L."/>
            <person name="Pitluck S."/>
            <person name="Ivanova N."/>
            <person name="Mavromatis K."/>
            <person name="Mikhailova N."/>
            <person name="Pati A."/>
            <person name="Chen A."/>
            <person name="Palaniappan K."/>
            <person name="Land M."/>
            <person name="Hauser L."/>
            <person name="Chang Y.J."/>
            <person name="Jeffries C.D."/>
            <person name="Chain P."/>
            <person name="Saunders E."/>
            <person name="Detter J.C."/>
            <person name="Brettin T."/>
            <person name="Rohde M."/>
            <person name="Goker M."/>
            <person name="Bristow J."/>
            <person name="Eisen J.A."/>
            <person name="Markowitz V."/>
            <person name="Hugenholtz P."/>
            <person name="Kyrpides N.C."/>
            <person name="Klenk H.P."/>
            <person name="Lucas S."/>
        </authorList>
    </citation>
    <scope>NUCLEOTIDE SEQUENCE [LARGE SCALE GENOMIC DNA]</scope>
    <source>
        <strain evidence="6">ATCC 43595 / DSM 2588 / LMG 13176 / NBRC 15968 / NCIMB 11800 / UQM 2034</strain>
    </source>
</reference>
<protein>
    <recommendedName>
        <fullName evidence="3">Aminotransferase</fullName>
        <ecNumber evidence="3">2.6.1.-</ecNumber>
    </recommendedName>
</protein>
<dbReference type="CDD" id="cd00609">
    <property type="entry name" value="AAT_like"/>
    <property type="match status" value="1"/>
</dbReference>
<dbReference type="EMBL" id="CP001699">
    <property type="protein sequence ID" value="ACU61910.1"/>
    <property type="molecule type" value="Genomic_DNA"/>
</dbReference>
<dbReference type="Pfam" id="PF00155">
    <property type="entry name" value="Aminotran_1_2"/>
    <property type="match status" value="1"/>
</dbReference>
<dbReference type="InterPro" id="IPR004838">
    <property type="entry name" value="NHTrfase_class1_PyrdxlP-BS"/>
</dbReference>
<comment type="cofactor">
    <cofactor evidence="1 3">
        <name>pyridoxal 5'-phosphate</name>
        <dbReference type="ChEBI" id="CHEBI:597326"/>
    </cofactor>
</comment>
<evidence type="ECO:0000256" key="3">
    <source>
        <dbReference type="RuleBase" id="RU000481"/>
    </source>
</evidence>
<dbReference type="GO" id="GO:0008483">
    <property type="term" value="F:transaminase activity"/>
    <property type="evidence" value="ECO:0007669"/>
    <property type="project" value="UniProtKB-KW"/>
</dbReference>
<sequence>MINGHGDDRYLFNYPVKADFSSNVYYEGLAGGLRQHLTDCLYKLNNYPEANAQRLQQALADWHQLSAEQVLVTNGATEAFYLVAHAFRRKSVTIAIPAFAEYEDACQANDLSISYIPYDELHPATRFTSDLVFFGNPNNPTGAVLHPETIRELLGAHPQTIFVIDEAYVDFTEAIISMVGAIDQLPNLIIIKSLTKTYSIPGLRLGYILSNATIIQQILASKMPWSVNALAIEAGLYIAQHRDALALPIADLRKDTLDLMAAVKHIEGIQVRDTQTNFFLSRTNTGTAADLKRYLLENEGLLIRDAANFKSLSPQHFRVATQRPEENQLLIKGIQAWISSIS</sequence>
<dbReference type="PROSITE" id="PS00105">
    <property type="entry name" value="AA_TRANSFER_CLASS_1"/>
    <property type="match status" value="1"/>
</dbReference>
<keyword evidence="3 5" id="KW-0032">Aminotransferase</keyword>
<dbReference type="EC" id="2.6.1.-" evidence="3"/>
<dbReference type="GO" id="GO:0030170">
    <property type="term" value="F:pyridoxal phosphate binding"/>
    <property type="evidence" value="ECO:0007669"/>
    <property type="project" value="InterPro"/>
</dbReference>
<evidence type="ECO:0000259" key="4">
    <source>
        <dbReference type="Pfam" id="PF00155"/>
    </source>
</evidence>
<dbReference type="InterPro" id="IPR015422">
    <property type="entry name" value="PyrdxlP-dep_Trfase_small"/>
</dbReference>
<dbReference type="PANTHER" id="PTHR42885:SF1">
    <property type="entry name" value="THREONINE-PHOSPHATE DECARBOXYLASE"/>
    <property type="match status" value="1"/>
</dbReference>
<evidence type="ECO:0000313" key="5">
    <source>
        <dbReference type="EMBL" id="ACU61910.1"/>
    </source>
</evidence>
<dbReference type="InterPro" id="IPR015424">
    <property type="entry name" value="PyrdxlP-dep_Trfase"/>
</dbReference>
<name>A0A979GYE6_CHIPD</name>
<accession>A0A979GYE6</accession>
<dbReference type="SUPFAM" id="SSF53383">
    <property type="entry name" value="PLP-dependent transferases"/>
    <property type="match status" value="1"/>
</dbReference>
<dbReference type="InterPro" id="IPR015421">
    <property type="entry name" value="PyrdxlP-dep_Trfase_major"/>
</dbReference>
<dbReference type="Gene3D" id="3.40.640.10">
    <property type="entry name" value="Type I PLP-dependent aspartate aminotransferase-like (Major domain)"/>
    <property type="match status" value="1"/>
</dbReference>
<dbReference type="KEGG" id="cpi:Cpin_4468"/>
<dbReference type="AlphaFoldDB" id="A0A979GYE6"/>
<organism evidence="5 6">
    <name type="scientific">Chitinophaga pinensis (strain ATCC 43595 / DSM 2588 / LMG 13176 / NBRC 15968 / NCIMB 11800 / UQM 2034)</name>
    <dbReference type="NCBI Taxonomy" id="485918"/>
    <lineage>
        <taxon>Bacteria</taxon>
        <taxon>Pseudomonadati</taxon>
        <taxon>Bacteroidota</taxon>
        <taxon>Chitinophagia</taxon>
        <taxon>Chitinophagales</taxon>
        <taxon>Chitinophagaceae</taxon>
        <taxon>Chitinophaga</taxon>
    </lineage>
</organism>
<reference evidence="6" key="1">
    <citation type="submission" date="2009-08" db="EMBL/GenBank/DDBJ databases">
        <title>The complete genome of Chitinophaga pinensis DSM 2588.</title>
        <authorList>
            <consortium name="US DOE Joint Genome Institute (JGI-PGF)"/>
            <person name="Lucas S."/>
            <person name="Copeland A."/>
            <person name="Lapidus A."/>
            <person name="Glavina del Rio T."/>
            <person name="Dalin E."/>
            <person name="Tice H."/>
            <person name="Bruce D."/>
            <person name="Goodwin L."/>
            <person name="Pitluck S."/>
            <person name="Kyrpides N."/>
            <person name="Mavromatis K."/>
            <person name="Ivanova N."/>
            <person name="Mikhailova N."/>
            <person name="Sims D."/>
            <person name="Meinche L."/>
            <person name="Brettin T."/>
            <person name="Detter J.C."/>
            <person name="Han C."/>
            <person name="Larimer F."/>
            <person name="Land M."/>
            <person name="Hauser L."/>
            <person name="Markowitz V."/>
            <person name="Cheng J.-F."/>
            <person name="Hugenholtz P."/>
            <person name="Woyke T."/>
            <person name="Wu D."/>
            <person name="Spring S."/>
            <person name="Klenk H.-P."/>
            <person name="Eisen J.A."/>
        </authorList>
    </citation>
    <scope>NUCLEOTIDE SEQUENCE [LARGE SCALE GENOMIC DNA]</scope>
    <source>
        <strain evidence="6">ATCC 43595 / DSM 2588 / LMG 13176 / NBRC 15968 / NCIMB 11800 / UQM 2034</strain>
    </source>
</reference>
<dbReference type="InterPro" id="IPR004839">
    <property type="entry name" value="Aminotransferase_I/II_large"/>
</dbReference>
<gene>
    <name evidence="5" type="ordered locus">Cpin_4468</name>
</gene>
<dbReference type="PANTHER" id="PTHR42885">
    <property type="entry name" value="HISTIDINOL-PHOSPHATE AMINOTRANSFERASE-RELATED"/>
    <property type="match status" value="1"/>
</dbReference>
<keyword evidence="2" id="KW-0663">Pyridoxal phosphate</keyword>
<evidence type="ECO:0000313" key="6">
    <source>
        <dbReference type="Proteomes" id="UP000002215"/>
    </source>
</evidence>
<dbReference type="Gene3D" id="3.90.1150.10">
    <property type="entry name" value="Aspartate Aminotransferase, domain 1"/>
    <property type="match status" value="1"/>
</dbReference>
<evidence type="ECO:0000256" key="2">
    <source>
        <dbReference type="ARBA" id="ARBA00022898"/>
    </source>
</evidence>
<proteinExistence type="inferred from homology"/>
<feature type="domain" description="Aminotransferase class I/classII large" evidence="4">
    <location>
        <begin position="43"/>
        <end position="330"/>
    </location>
</feature>
<comment type="similarity">
    <text evidence="3">Belongs to the class-I pyridoxal-phosphate-dependent aminotransferase family.</text>
</comment>